<dbReference type="KEGG" id="ceh:CEW89_05440"/>
<keyword evidence="5" id="KW-0735">Signal-anchor</keyword>
<sequence length="356" mass="39157">MGSNVKRFDPQFSLASNENRAAQKVVLVAGGAGFIGSNLCRRLLAQGDRVICVDNLETGRLSNIGALMPEPEFRFFLHDIVEPFSIKGHVDRIYNLACPASPPKYQKDPIHTFQTSVMGALNLLELASRKGARVLQSSTSEVYGDPDVSPQNEEYRGLVNTMGPRSCYDEGKRAAETLFHDMHVTRGVDVRVARIFNTYGPRMDPEDGRVISNFIVQALKGEPMTIYGTGEQTRSFCYVDDMLDGLMTLMECETCGAVPVNLGNPGEFTMNELSRLVQKMIPEHGGAVYCDLPKDDPRQRRPDITRANTLLNWEPKVSLRVGLVPTVSYFSKELELSQAHTNAGNVVNLIAGGGAA</sequence>
<evidence type="ECO:0000313" key="14">
    <source>
        <dbReference type="EMBL" id="ATG47065.1"/>
    </source>
</evidence>
<keyword evidence="15" id="KW-1185">Reference proteome</keyword>
<dbReference type="InterPro" id="IPR036291">
    <property type="entry name" value="NAD(P)-bd_dom_sf"/>
</dbReference>
<keyword evidence="3" id="KW-0812">Transmembrane</keyword>
<evidence type="ECO:0000256" key="4">
    <source>
        <dbReference type="ARBA" id="ARBA00022793"/>
    </source>
</evidence>
<dbReference type="GO" id="GO:0048040">
    <property type="term" value="F:UDP-glucuronate decarboxylase activity"/>
    <property type="evidence" value="ECO:0007669"/>
    <property type="project" value="TreeGrafter"/>
</dbReference>
<dbReference type="SUPFAM" id="SSF51735">
    <property type="entry name" value="NAD(P)-binding Rossmann-fold domains"/>
    <property type="match status" value="1"/>
</dbReference>
<comment type="cofactor">
    <cofactor evidence="1">
        <name>NAD(+)</name>
        <dbReference type="ChEBI" id="CHEBI:57540"/>
    </cofactor>
</comment>
<dbReference type="Gene3D" id="3.40.50.720">
    <property type="entry name" value="NAD(P)-binding Rossmann-like Domain"/>
    <property type="match status" value="1"/>
</dbReference>
<accession>A0A291GA58</accession>
<dbReference type="EMBL" id="CP022196">
    <property type="protein sequence ID" value="ATG47065.1"/>
    <property type="molecule type" value="Genomic_DNA"/>
</dbReference>
<dbReference type="CDD" id="cd05230">
    <property type="entry name" value="UGD_SDR_e"/>
    <property type="match status" value="1"/>
</dbReference>
<dbReference type="InterPro" id="IPR044516">
    <property type="entry name" value="UXS-like"/>
</dbReference>
<dbReference type="FunFam" id="3.40.50.720:FF:000065">
    <property type="entry name" value="UDP-glucuronic acid decarboxylase 1"/>
    <property type="match status" value="1"/>
</dbReference>
<keyword evidence="11" id="KW-0456">Lyase</keyword>
<dbReference type="UniPathway" id="UPA00796">
    <property type="reaction ID" value="UER00771"/>
</dbReference>
<evidence type="ECO:0000256" key="2">
    <source>
        <dbReference type="ARBA" id="ARBA00004323"/>
    </source>
</evidence>
<evidence type="ECO:0000256" key="1">
    <source>
        <dbReference type="ARBA" id="ARBA00001911"/>
    </source>
</evidence>
<evidence type="ECO:0000259" key="13">
    <source>
        <dbReference type="Pfam" id="PF01370"/>
    </source>
</evidence>
<dbReference type="PANTHER" id="PTHR43078:SF6">
    <property type="entry name" value="UDP-GLUCURONIC ACID DECARBOXYLASE 1"/>
    <property type="match status" value="1"/>
</dbReference>
<keyword evidence="10" id="KW-0325">Glycoprotein</keyword>
<dbReference type="GO" id="GO:0070403">
    <property type="term" value="F:NAD+ binding"/>
    <property type="evidence" value="ECO:0007669"/>
    <property type="project" value="InterPro"/>
</dbReference>
<evidence type="ECO:0000256" key="8">
    <source>
        <dbReference type="ARBA" id="ARBA00023034"/>
    </source>
</evidence>
<keyword evidence="4" id="KW-0210">Decarboxylase</keyword>
<dbReference type="GO" id="GO:0033320">
    <property type="term" value="P:UDP-D-xylose biosynthetic process"/>
    <property type="evidence" value="ECO:0007669"/>
    <property type="project" value="UniProtKB-UniPathway"/>
</dbReference>
<evidence type="ECO:0000256" key="10">
    <source>
        <dbReference type="ARBA" id="ARBA00023180"/>
    </source>
</evidence>
<dbReference type="InterPro" id="IPR001509">
    <property type="entry name" value="Epimerase_deHydtase"/>
</dbReference>
<dbReference type="GO" id="GO:0042732">
    <property type="term" value="P:D-xylose metabolic process"/>
    <property type="evidence" value="ECO:0007669"/>
    <property type="project" value="InterPro"/>
</dbReference>
<dbReference type="Proteomes" id="UP000217935">
    <property type="component" value="Chromosome"/>
</dbReference>
<evidence type="ECO:0000256" key="11">
    <source>
        <dbReference type="ARBA" id="ARBA00023239"/>
    </source>
</evidence>
<evidence type="ECO:0000256" key="6">
    <source>
        <dbReference type="ARBA" id="ARBA00022989"/>
    </source>
</evidence>
<evidence type="ECO:0000256" key="5">
    <source>
        <dbReference type="ARBA" id="ARBA00022968"/>
    </source>
</evidence>
<organism evidence="14 15">
    <name type="scientific">Celeribacter ethanolicus</name>
    <dbReference type="NCBI Taxonomy" id="1758178"/>
    <lineage>
        <taxon>Bacteria</taxon>
        <taxon>Pseudomonadati</taxon>
        <taxon>Pseudomonadota</taxon>
        <taxon>Alphaproteobacteria</taxon>
        <taxon>Rhodobacterales</taxon>
        <taxon>Roseobacteraceae</taxon>
        <taxon>Celeribacter</taxon>
    </lineage>
</organism>
<keyword evidence="8" id="KW-0333">Golgi apparatus</keyword>
<proteinExistence type="predicted"/>
<dbReference type="STRING" id="1758178.GCA_001550095_00491"/>
<comment type="subcellular location">
    <subcellularLocation>
        <location evidence="2">Golgi apparatus membrane</location>
        <topology evidence="2">Single-pass type II membrane protein</topology>
    </subcellularLocation>
    <subcellularLocation>
        <location evidence="12">Golgi apparatus</location>
        <location evidence="12">Golgi stack membrane</location>
    </subcellularLocation>
</comment>
<dbReference type="Pfam" id="PF01370">
    <property type="entry name" value="Epimerase"/>
    <property type="match status" value="1"/>
</dbReference>
<evidence type="ECO:0000256" key="7">
    <source>
        <dbReference type="ARBA" id="ARBA00023027"/>
    </source>
</evidence>
<evidence type="ECO:0000256" key="9">
    <source>
        <dbReference type="ARBA" id="ARBA00023136"/>
    </source>
</evidence>
<name>A0A291GA58_9RHOB</name>
<evidence type="ECO:0000256" key="3">
    <source>
        <dbReference type="ARBA" id="ARBA00022692"/>
    </source>
</evidence>
<dbReference type="OrthoDB" id="9801785at2"/>
<reference evidence="14 15" key="1">
    <citation type="submission" date="2017-06" db="EMBL/GenBank/DDBJ databases">
        <title>Celeribacter sp. TSPH2 complete genome sequence.</title>
        <authorList>
            <person name="Woo J.-H."/>
            <person name="Kim H.-S."/>
        </authorList>
    </citation>
    <scope>NUCLEOTIDE SEQUENCE [LARGE SCALE GENOMIC DNA]</scope>
    <source>
        <strain evidence="14 15">TSPH2</strain>
    </source>
</reference>
<dbReference type="GO" id="GO:0005737">
    <property type="term" value="C:cytoplasm"/>
    <property type="evidence" value="ECO:0007669"/>
    <property type="project" value="TreeGrafter"/>
</dbReference>
<protein>
    <submittedName>
        <fullName evidence="14">NAD-dependent dehydratase</fullName>
    </submittedName>
</protein>
<dbReference type="PANTHER" id="PTHR43078">
    <property type="entry name" value="UDP-GLUCURONIC ACID DECARBOXYLASE-RELATED"/>
    <property type="match status" value="1"/>
</dbReference>
<keyword evidence="9" id="KW-0472">Membrane</keyword>
<dbReference type="AlphaFoldDB" id="A0A291GA58"/>
<keyword evidence="7" id="KW-0520">NAD</keyword>
<keyword evidence="6" id="KW-1133">Transmembrane helix</keyword>
<feature type="domain" description="NAD-dependent epimerase/dehydratase" evidence="13">
    <location>
        <begin position="26"/>
        <end position="252"/>
    </location>
</feature>
<evidence type="ECO:0000256" key="12">
    <source>
        <dbReference type="ARBA" id="ARBA00037859"/>
    </source>
</evidence>
<evidence type="ECO:0000313" key="15">
    <source>
        <dbReference type="Proteomes" id="UP000217935"/>
    </source>
</evidence>
<gene>
    <name evidence="14" type="ORF">CEW89_05440</name>
</gene>
<dbReference type="RefSeq" id="WP_081423813.1">
    <property type="nucleotide sequence ID" value="NZ_CP022196.1"/>
</dbReference>